<comment type="subcellular location">
    <subcellularLocation>
        <location evidence="1 6">Nucleus</location>
    </subcellularLocation>
</comment>
<comment type="caution">
    <text evidence="7">The sequence shown here is derived from an EMBL/GenBank/DDBJ whole genome shotgun (WGS) entry which is preliminary data.</text>
</comment>
<keyword evidence="8" id="KW-1185">Reference proteome</keyword>
<gene>
    <name evidence="6" type="primary">MED6</name>
    <name evidence="7" type="ordered locus">TP03_0476</name>
</gene>
<comment type="subunit">
    <text evidence="6">Component of the Mediator complex.</text>
</comment>
<keyword evidence="4 6" id="KW-0804">Transcription</keyword>
<evidence type="ECO:0000313" key="8">
    <source>
        <dbReference type="Proteomes" id="UP000001949"/>
    </source>
</evidence>
<name>Q4MZP1_THEPA</name>
<evidence type="ECO:0000256" key="1">
    <source>
        <dbReference type="ARBA" id="ARBA00004123"/>
    </source>
</evidence>
<keyword evidence="6" id="KW-0010">Activator</keyword>
<accession>Q4MZP1</accession>
<evidence type="ECO:0000256" key="4">
    <source>
        <dbReference type="ARBA" id="ARBA00023163"/>
    </source>
</evidence>
<evidence type="ECO:0000313" key="7">
    <source>
        <dbReference type="EMBL" id="EAN31220.1"/>
    </source>
</evidence>
<dbReference type="Pfam" id="PF04934">
    <property type="entry name" value="Med6"/>
    <property type="match status" value="1"/>
</dbReference>
<dbReference type="InterPro" id="IPR007018">
    <property type="entry name" value="Mediator_Med6"/>
</dbReference>
<reference evidence="7 8" key="1">
    <citation type="journal article" date="2005" name="Science">
        <title>Genome sequence of Theileria parva, a bovine pathogen that transforms lymphocytes.</title>
        <authorList>
            <person name="Gardner M.J."/>
            <person name="Bishop R."/>
            <person name="Shah T."/>
            <person name="de Villiers E.P."/>
            <person name="Carlton J.M."/>
            <person name="Hall N."/>
            <person name="Ren Q."/>
            <person name="Paulsen I.T."/>
            <person name="Pain A."/>
            <person name="Berriman M."/>
            <person name="Wilson R.J.M."/>
            <person name="Sato S."/>
            <person name="Ralph S.A."/>
            <person name="Mann D.J."/>
            <person name="Xiong Z."/>
            <person name="Shallom S.J."/>
            <person name="Weidman J."/>
            <person name="Jiang L."/>
            <person name="Lynn J."/>
            <person name="Weaver B."/>
            <person name="Shoaibi A."/>
            <person name="Domingo A.R."/>
            <person name="Wasawo D."/>
            <person name="Crabtree J."/>
            <person name="Wortman J.R."/>
            <person name="Haas B."/>
            <person name="Angiuoli S.V."/>
            <person name="Creasy T.H."/>
            <person name="Lu C."/>
            <person name="Suh B."/>
            <person name="Silva J.C."/>
            <person name="Utterback T.R."/>
            <person name="Feldblyum T.V."/>
            <person name="Pertea M."/>
            <person name="Allen J."/>
            <person name="Nierman W.C."/>
            <person name="Taracha E.L.N."/>
            <person name="Salzberg S.L."/>
            <person name="White O.R."/>
            <person name="Fitzhugh H.A."/>
            <person name="Morzaria S."/>
            <person name="Venter J.C."/>
            <person name="Fraser C.M."/>
            <person name="Nene V."/>
        </authorList>
    </citation>
    <scope>NUCLEOTIDE SEQUENCE [LARGE SCALE GENOMIC DNA]</scope>
    <source>
        <strain evidence="7 8">Muguga</strain>
    </source>
</reference>
<evidence type="ECO:0000256" key="2">
    <source>
        <dbReference type="ARBA" id="ARBA00007526"/>
    </source>
</evidence>
<dbReference type="GO" id="GO:0003712">
    <property type="term" value="F:transcription coregulator activity"/>
    <property type="evidence" value="ECO:0007669"/>
    <property type="project" value="InterPro"/>
</dbReference>
<dbReference type="KEGG" id="tpv:TP03_0476"/>
<dbReference type="GO" id="GO:0006357">
    <property type="term" value="P:regulation of transcription by RNA polymerase II"/>
    <property type="evidence" value="ECO:0007669"/>
    <property type="project" value="InterPro"/>
</dbReference>
<evidence type="ECO:0000256" key="3">
    <source>
        <dbReference type="ARBA" id="ARBA00023015"/>
    </source>
</evidence>
<dbReference type="EMBL" id="AAGK01000005">
    <property type="protein sequence ID" value="EAN31220.1"/>
    <property type="molecule type" value="Genomic_DNA"/>
</dbReference>
<proteinExistence type="inferred from homology"/>
<evidence type="ECO:0000256" key="5">
    <source>
        <dbReference type="ARBA" id="ARBA00023242"/>
    </source>
</evidence>
<dbReference type="GO" id="GO:0016592">
    <property type="term" value="C:mediator complex"/>
    <property type="evidence" value="ECO:0007669"/>
    <property type="project" value="InterPro"/>
</dbReference>
<dbReference type="AlphaFoldDB" id="Q4MZP1"/>
<dbReference type="STRING" id="5875.Q4MZP1"/>
<keyword evidence="3 6" id="KW-0805">Transcription regulation</keyword>
<dbReference type="Proteomes" id="UP000001949">
    <property type="component" value="Unassembled WGS sequence"/>
</dbReference>
<organism evidence="7 8">
    <name type="scientific">Theileria parva</name>
    <name type="common">East coast fever infection agent</name>
    <dbReference type="NCBI Taxonomy" id="5875"/>
    <lineage>
        <taxon>Eukaryota</taxon>
        <taxon>Sar</taxon>
        <taxon>Alveolata</taxon>
        <taxon>Apicomplexa</taxon>
        <taxon>Aconoidasida</taxon>
        <taxon>Piroplasmida</taxon>
        <taxon>Theileriidae</taxon>
        <taxon>Theileria</taxon>
    </lineage>
</organism>
<dbReference type="eggNOG" id="ENOG502SRH4">
    <property type="taxonomic scope" value="Eukaryota"/>
</dbReference>
<dbReference type="InParanoid" id="Q4MZP1"/>
<dbReference type="InterPro" id="IPR038566">
    <property type="entry name" value="Mediator_Med6_sf"/>
</dbReference>
<protein>
    <recommendedName>
        <fullName evidence="6">Mediator of RNA polymerase II transcription subunit 6</fullName>
    </recommendedName>
    <alternativeName>
        <fullName evidence="6">Mediator complex subunit 6</fullName>
    </alternativeName>
</protein>
<dbReference type="RefSeq" id="XP_763503.1">
    <property type="nucleotide sequence ID" value="XM_758410.1"/>
</dbReference>
<dbReference type="VEuPathDB" id="PiroplasmaDB:TpMuguga_03g00476"/>
<comment type="similarity">
    <text evidence="2 6">Belongs to the Mediator complex subunit 6 family.</text>
</comment>
<dbReference type="GeneID" id="3499972"/>
<dbReference type="PANTHER" id="PTHR13104">
    <property type="entry name" value="MED-6-RELATED"/>
    <property type="match status" value="1"/>
</dbReference>
<comment type="function">
    <text evidence="6">Component of the Mediator complex, a coactivator involved in the regulated transcription of nearly all RNA polymerase II-dependent genes. Mediator functions as a bridge to convey information from gene-specific regulatory proteins to the basal RNA polymerase II transcription machinery. Mediator is recruited to promoters by direct interactions with regulatory proteins and serves as a scaffold for the assembly of a functional preinitiation complex with RNA polymerase II and the general transcription factors.</text>
</comment>
<evidence type="ECO:0000256" key="6">
    <source>
        <dbReference type="RuleBase" id="RU364143"/>
    </source>
</evidence>
<sequence length="246" mass="28950">MLSNNLLNNSGDVEDFLYEFEDECKIEFIDPQYLSQVTLDNENSALEYFYLSPFYLKHRNKALNELIRSGLPVDDYQVGLIFKVTYNNLPDLYEESLKFGANSANKSQFYIMSSVFHITLYSRDLGHNSIENTPINVYYIIQGSIFMCPPFGTLIRTKLHQYIAQFERFYDRINGIMKWSVTNGYDWNPKPRVVNPEIEHLSEQYNFTTKHRKDHTTDGNVNLFYPKPEDKIALRILQDQYNNLSQ</sequence>
<keyword evidence="5 6" id="KW-0539">Nucleus</keyword>
<dbReference type="OMA" id="IHIYYNT"/>
<dbReference type="Gene3D" id="3.10.450.580">
    <property type="entry name" value="Mediator complex, subunit Med6"/>
    <property type="match status" value="1"/>
</dbReference>